<proteinExistence type="predicted"/>
<accession>A0ACC1IW69</accession>
<sequence length="511" mass="56992">MSTFHNDIFNRRSSNVFLNEFKQDNHPGIFAPAAIPKPLFSQNDGQQAMRRSSFSGTDPHSSMQNQRHFAYATGCEICDDYVRKGAEICHHEHRMVCRGMGQGCGCQGCCHQRESVAVQQGNNGYRARTEESVSDSSFGNGRVRARSATTTVGDADFGFANMDSEMMRMKAADNQWRQSSRNQAEQPFYARPLDCSAQVAPVPQGHVQLREGNVAQMFDAHGQMHNGMQAAMRADARSHFDGHARPQPMFGAAYGCSSREEEESKVKKTTTTTTTTKLCDNHCTPCPPPPCPPPVVVVPVPHQPLPPPTHHHHHVGPIIPVGTKPDGMVKRAEPCCTWCKFLPCLSCPKPTNPNERFKKKNFRLYPEYEFLPDDLEMPRPTEYFPEHTHFASRSEYKITIPKVAQAGQRVFVDFIGDQMIIIGERGKPLAHGGVLGHLQSSGSSTRSTSFNSKEKAHMNHFVPVADHLPVGVSRVFVKNFFLPRDTYDRNRAQAFIKPNGKLKIVVPVLEA</sequence>
<reference evidence="1" key="1">
    <citation type="submission" date="2022-07" db="EMBL/GenBank/DDBJ databases">
        <title>Phylogenomic reconstructions and comparative analyses of Kickxellomycotina fungi.</title>
        <authorList>
            <person name="Reynolds N.K."/>
            <person name="Stajich J.E."/>
            <person name="Barry K."/>
            <person name="Grigoriev I.V."/>
            <person name="Crous P."/>
            <person name="Smith M.E."/>
        </authorList>
    </citation>
    <scope>NUCLEOTIDE SEQUENCE</scope>
    <source>
        <strain evidence="1">Benny 63K</strain>
    </source>
</reference>
<protein>
    <submittedName>
        <fullName evidence="1">Uncharacterized protein</fullName>
    </submittedName>
</protein>
<organism evidence="1 2">
    <name type="scientific">Kickxella alabastrina</name>
    <dbReference type="NCBI Taxonomy" id="61397"/>
    <lineage>
        <taxon>Eukaryota</taxon>
        <taxon>Fungi</taxon>
        <taxon>Fungi incertae sedis</taxon>
        <taxon>Zoopagomycota</taxon>
        <taxon>Kickxellomycotina</taxon>
        <taxon>Kickxellomycetes</taxon>
        <taxon>Kickxellales</taxon>
        <taxon>Kickxellaceae</taxon>
        <taxon>Kickxella</taxon>
    </lineage>
</organism>
<evidence type="ECO:0000313" key="2">
    <source>
        <dbReference type="Proteomes" id="UP001150581"/>
    </source>
</evidence>
<keyword evidence="2" id="KW-1185">Reference proteome</keyword>
<name>A0ACC1IW69_9FUNG</name>
<evidence type="ECO:0000313" key="1">
    <source>
        <dbReference type="EMBL" id="KAJ1901945.1"/>
    </source>
</evidence>
<gene>
    <name evidence="1" type="ORF">LPJ66_000401</name>
</gene>
<dbReference type="EMBL" id="JANBPG010000010">
    <property type="protein sequence ID" value="KAJ1901945.1"/>
    <property type="molecule type" value="Genomic_DNA"/>
</dbReference>
<dbReference type="Proteomes" id="UP001150581">
    <property type="component" value="Unassembled WGS sequence"/>
</dbReference>
<comment type="caution">
    <text evidence="1">The sequence shown here is derived from an EMBL/GenBank/DDBJ whole genome shotgun (WGS) entry which is preliminary data.</text>
</comment>